<dbReference type="GO" id="GO:0005886">
    <property type="term" value="C:plasma membrane"/>
    <property type="evidence" value="ECO:0007669"/>
    <property type="project" value="TreeGrafter"/>
</dbReference>
<feature type="compositionally biased region" description="Low complexity" evidence="1">
    <location>
        <begin position="331"/>
        <end position="344"/>
    </location>
</feature>
<reference evidence="3" key="1">
    <citation type="submission" date="2023-03" db="EMBL/GenBank/DDBJ databases">
        <title>Massive genome expansion in bonnet fungi (Mycena s.s.) driven by repeated elements and novel gene families across ecological guilds.</title>
        <authorList>
            <consortium name="Lawrence Berkeley National Laboratory"/>
            <person name="Harder C.B."/>
            <person name="Miyauchi S."/>
            <person name="Viragh M."/>
            <person name="Kuo A."/>
            <person name="Thoen E."/>
            <person name="Andreopoulos B."/>
            <person name="Lu D."/>
            <person name="Skrede I."/>
            <person name="Drula E."/>
            <person name="Henrissat B."/>
            <person name="Morin E."/>
            <person name="Kohler A."/>
            <person name="Barry K."/>
            <person name="LaButti K."/>
            <person name="Morin E."/>
            <person name="Salamov A."/>
            <person name="Lipzen A."/>
            <person name="Mereny Z."/>
            <person name="Hegedus B."/>
            <person name="Baldrian P."/>
            <person name="Stursova M."/>
            <person name="Weitz H."/>
            <person name="Taylor A."/>
            <person name="Grigoriev I.V."/>
            <person name="Nagy L.G."/>
            <person name="Martin F."/>
            <person name="Kauserud H."/>
        </authorList>
    </citation>
    <scope>NUCLEOTIDE SEQUENCE</scope>
    <source>
        <strain evidence="3">CBHHK067</strain>
    </source>
</reference>
<feature type="region of interest" description="Disordered" evidence="1">
    <location>
        <begin position="318"/>
        <end position="393"/>
    </location>
</feature>
<name>A0AAD7CZA5_MYCRO</name>
<dbReference type="AlphaFoldDB" id="A0AAD7CZA5"/>
<dbReference type="InterPro" id="IPR009686">
    <property type="entry name" value="Senescence/spartin_C"/>
</dbReference>
<proteinExistence type="predicted"/>
<keyword evidence="4" id="KW-1185">Reference proteome</keyword>
<protein>
    <recommendedName>
        <fullName evidence="2">Senescence domain-containing protein</fullName>
    </recommendedName>
</protein>
<gene>
    <name evidence="3" type="ORF">B0H17DRAFT_1170992</name>
</gene>
<dbReference type="InterPro" id="IPR045036">
    <property type="entry name" value="Spartin-like"/>
</dbReference>
<dbReference type="Pfam" id="PF06911">
    <property type="entry name" value="Senescence"/>
    <property type="match status" value="1"/>
</dbReference>
<feature type="domain" description="Senescence" evidence="2">
    <location>
        <begin position="217"/>
        <end position="482"/>
    </location>
</feature>
<evidence type="ECO:0000313" key="3">
    <source>
        <dbReference type="EMBL" id="KAJ7671015.1"/>
    </source>
</evidence>
<dbReference type="EMBL" id="JARKIE010000177">
    <property type="protein sequence ID" value="KAJ7671015.1"/>
    <property type="molecule type" value="Genomic_DNA"/>
</dbReference>
<organism evidence="3 4">
    <name type="scientific">Mycena rosella</name>
    <name type="common">Pink bonnet</name>
    <name type="synonym">Agaricus rosellus</name>
    <dbReference type="NCBI Taxonomy" id="1033263"/>
    <lineage>
        <taxon>Eukaryota</taxon>
        <taxon>Fungi</taxon>
        <taxon>Dikarya</taxon>
        <taxon>Basidiomycota</taxon>
        <taxon>Agaricomycotina</taxon>
        <taxon>Agaricomycetes</taxon>
        <taxon>Agaricomycetidae</taxon>
        <taxon>Agaricales</taxon>
        <taxon>Marasmiineae</taxon>
        <taxon>Mycenaceae</taxon>
        <taxon>Mycena</taxon>
    </lineage>
</organism>
<evidence type="ECO:0000259" key="2">
    <source>
        <dbReference type="Pfam" id="PF06911"/>
    </source>
</evidence>
<dbReference type="PANTHER" id="PTHR21068:SF43">
    <property type="entry name" value="SPARTIN"/>
    <property type="match status" value="1"/>
</dbReference>
<feature type="compositionally biased region" description="Pro residues" evidence="1">
    <location>
        <begin position="345"/>
        <end position="370"/>
    </location>
</feature>
<comment type="caution">
    <text evidence="3">The sequence shown here is derived from an EMBL/GenBank/DDBJ whole genome shotgun (WGS) entry which is preliminary data.</text>
</comment>
<dbReference type="Proteomes" id="UP001221757">
    <property type="component" value="Unassembled WGS sequence"/>
</dbReference>
<evidence type="ECO:0000256" key="1">
    <source>
        <dbReference type="SAM" id="MobiDB-lite"/>
    </source>
</evidence>
<feature type="region of interest" description="Disordered" evidence="1">
    <location>
        <begin position="248"/>
        <end position="271"/>
    </location>
</feature>
<dbReference type="PANTHER" id="PTHR21068">
    <property type="entry name" value="SPARTIN"/>
    <property type="match status" value="1"/>
</dbReference>
<evidence type="ECO:0000313" key="4">
    <source>
        <dbReference type="Proteomes" id="UP001221757"/>
    </source>
</evidence>
<sequence>MATTSYEADAFLLLNVSNCSLSANTTHQSGTLALECVTMQVPGAPTGAGADRHVYLVLRLNDTEIPIDPTRVIQTNFSESGSRKYTFLGSEADPVPLVLTVTMPKIPDAHFLEDIDVFESILAQYADLQGVSNTEDMVNPNIHDKADSKELRGHLVLVDQDNGEVVGEFDKKFSVQEDPALSKKGHEGDPVVIEINEYNDGNVMEMFARAIPPEQQDWITKGATIISHAISGSTTLLLTAISAGSTYYTSHSKPSAQPAASGSSSGSSAPPLPPRAVAFLSSARTRKGLAAVQSVSGEAVKVSAKTVEIIDGMIKQALGSSKGKGRQTLGSRTPLPSRAPSPSSLAPPPPYTSSPAEKPPLPPRRQPSPAPSSSTAPPSLPPRTKTGSPMESLPQQGHVAIKLTTTARILLSADLILSTIDNSARRLLDSGTENLGAVVGHKYGAEAGESSVMMAGTARNVALVYIDMRGIGRKALLRRAGKEFVKGRVSDHMARKTA</sequence>
<feature type="compositionally biased region" description="Low complexity" evidence="1">
    <location>
        <begin position="252"/>
        <end position="269"/>
    </location>
</feature>
<dbReference type="GO" id="GO:0051301">
    <property type="term" value="P:cell division"/>
    <property type="evidence" value="ECO:0007669"/>
    <property type="project" value="TreeGrafter"/>
</dbReference>
<accession>A0AAD7CZA5</accession>